<sequence>MEIQDVETFYNDEFQVKNVRKLIRSARAEEIAERTKLDSSDGHVIDEHDQFYRDHKLLLTLFRILAVMPVQRGKIGKITFGWSSLPMIYAYVFYAITTIIVVLVGIERFDVLLNKSNKFDEYIYSIIFILFLLPHFWIPFVGWGVATEVCDYKNGWGFYQLHYYKISGKNLVFPHLSTLIIVLSSGCLIVAVIFLLTLSALLEGFTLYHTTAYYHIITMINMNCALWYINCRAIKNASESLADIFQRDVNDHCSAYIIRHYRVLWLELSELLQAIGNAYARTYSTYSLFMITNITVSIYGFTSDILENSITFSFKQTGLLVAGVYCFILLYIFCDCSHAASEIIVDKVRTTLLNVRVNDVEVDVRKEVQLFLTALRLNPPTVSLKGFTDVNKELMASVSFTTFRLIKSDGRCLMESPNGRFVLFKGPRRVSQADRF</sequence>
<comment type="subcellular location">
    <subcellularLocation>
        <location evidence="1 6">Cell membrane</location>
        <topology evidence="1 6">Multi-pass membrane protein</topology>
    </subcellularLocation>
</comment>
<dbReference type="GO" id="GO:0005886">
    <property type="term" value="C:plasma membrane"/>
    <property type="evidence" value="ECO:0007669"/>
    <property type="project" value="UniProtKB-SubCell"/>
</dbReference>
<dbReference type="EMBL" id="OU900108">
    <property type="protein sequence ID" value="CAG9858001.1"/>
    <property type="molecule type" value="Genomic_DNA"/>
</dbReference>
<reference evidence="7" key="1">
    <citation type="submission" date="2022-01" db="EMBL/GenBank/DDBJ databases">
        <authorList>
            <person name="King R."/>
        </authorList>
    </citation>
    <scope>NUCLEOTIDE SEQUENCE</scope>
</reference>
<dbReference type="OrthoDB" id="6625921at2759"/>
<feature type="transmembrane region" description="Helical" evidence="6">
    <location>
        <begin position="314"/>
        <end position="334"/>
    </location>
</feature>
<dbReference type="InterPro" id="IPR013604">
    <property type="entry name" value="7TM_chemorcpt"/>
</dbReference>
<feature type="transmembrane region" description="Helical" evidence="6">
    <location>
        <begin position="88"/>
        <end position="106"/>
    </location>
</feature>
<evidence type="ECO:0000256" key="2">
    <source>
        <dbReference type="ARBA" id="ARBA00022475"/>
    </source>
</evidence>
<name>A0A9N9TKF4_PHYSR</name>
<dbReference type="Pfam" id="PF08395">
    <property type="entry name" value="7tm_7"/>
    <property type="match status" value="1"/>
</dbReference>
<evidence type="ECO:0000313" key="7">
    <source>
        <dbReference type="EMBL" id="CAG9858001.1"/>
    </source>
</evidence>
<keyword evidence="6" id="KW-0675">Receptor</keyword>
<dbReference type="GO" id="GO:0007165">
    <property type="term" value="P:signal transduction"/>
    <property type="evidence" value="ECO:0007669"/>
    <property type="project" value="UniProtKB-KW"/>
</dbReference>
<protein>
    <recommendedName>
        <fullName evidence="6">Gustatory receptor</fullName>
    </recommendedName>
</protein>
<feature type="transmembrane region" description="Helical" evidence="6">
    <location>
        <begin position="283"/>
        <end position="302"/>
    </location>
</feature>
<evidence type="ECO:0000256" key="5">
    <source>
        <dbReference type="ARBA" id="ARBA00023136"/>
    </source>
</evidence>
<keyword evidence="4 6" id="KW-1133">Transmembrane helix</keyword>
<dbReference type="Proteomes" id="UP001153712">
    <property type="component" value="Chromosome 15"/>
</dbReference>
<keyword evidence="5 6" id="KW-0472">Membrane</keyword>
<comment type="similarity">
    <text evidence="6">Belongs to the insect chemoreceptor superfamily. Gustatory receptor (GR) family.</text>
</comment>
<keyword evidence="8" id="KW-1185">Reference proteome</keyword>
<evidence type="ECO:0000256" key="6">
    <source>
        <dbReference type="RuleBase" id="RU363108"/>
    </source>
</evidence>
<feature type="transmembrane region" description="Helical" evidence="6">
    <location>
        <begin position="171"/>
        <end position="200"/>
    </location>
</feature>
<dbReference type="GO" id="GO:0050909">
    <property type="term" value="P:sensory perception of taste"/>
    <property type="evidence" value="ECO:0007669"/>
    <property type="project" value="InterPro"/>
</dbReference>
<feature type="transmembrane region" description="Helical" evidence="6">
    <location>
        <begin position="126"/>
        <end position="150"/>
    </location>
</feature>
<evidence type="ECO:0000256" key="1">
    <source>
        <dbReference type="ARBA" id="ARBA00004651"/>
    </source>
</evidence>
<evidence type="ECO:0000256" key="4">
    <source>
        <dbReference type="ARBA" id="ARBA00022989"/>
    </source>
</evidence>
<evidence type="ECO:0000313" key="8">
    <source>
        <dbReference type="Proteomes" id="UP001153712"/>
    </source>
</evidence>
<keyword evidence="3 6" id="KW-0812">Transmembrane</keyword>
<gene>
    <name evidence="7" type="ORF">PHYEVI_LOCUS4394</name>
</gene>
<organism evidence="7 8">
    <name type="scientific">Phyllotreta striolata</name>
    <name type="common">Striped flea beetle</name>
    <name type="synonym">Crioceris striolata</name>
    <dbReference type="NCBI Taxonomy" id="444603"/>
    <lineage>
        <taxon>Eukaryota</taxon>
        <taxon>Metazoa</taxon>
        <taxon>Ecdysozoa</taxon>
        <taxon>Arthropoda</taxon>
        <taxon>Hexapoda</taxon>
        <taxon>Insecta</taxon>
        <taxon>Pterygota</taxon>
        <taxon>Neoptera</taxon>
        <taxon>Endopterygota</taxon>
        <taxon>Coleoptera</taxon>
        <taxon>Polyphaga</taxon>
        <taxon>Cucujiformia</taxon>
        <taxon>Chrysomeloidea</taxon>
        <taxon>Chrysomelidae</taxon>
        <taxon>Galerucinae</taxon>
        <taxon>Alticini</taxon>
        <taxon>Phyllotreta</taxon>
    </lineage>
</organism>
<keyword evidence="2 6" id="KW-1003">Cell membrane</keyword>
<evidence type="ECO:0000256" key="3">
    <source>
        <dbReference type="ARBA" id="ARBA00022692"/>
    </source>
</evidence>
<keyword evidence="6" id="KW-0807">Transducer</keyword>
<proteinExistence type="inferred from homology"/>
<dbReference type="AlphaFoldDB" id="A0A9N9TKF4"/>
<accession>A0A9N9TKF4</accession>
<comment type="caution">
    <text evidence="6">Lacks conserved residue(s) required for the propagation of feature annotation.</text>
</comment>
<feature type="transmembrane region" description="Helical" evidence="6">
    <location>
        <begin position="212"/>
        <end position="229"/>
    </location>
</feature>
<comment type="function">
    <text evidence="6">Gustatory receptor which mediates acceptance or avoidance behavior, depending on its substrates.</text>
</comment>